<feature type="domain" description="Porphobilinogen deaminase N-terminal" evidence="10">
    <location>
        <begin position="8"/>
        <end position="200"/>
    </location>
</feature>
<dbReference type="Proteomes" id="UP000671879">
    <property type="component" value="Chromosome"/>
</dbReference>
<dbReference type="AlphaFoldDB" id="A0A9Q7AK12"/>
<evidence type="ECO:0000256" key="7">
    <source>
        <dbReference type="ARBA" id="ARBA00023244"/>
    </source>
</evidence>
<dbReference type="InterPro" id="IPR000860">
    <property type="entry name" value="HemC"/>
</dbReference>
<evidence type="ECO:0000259" key="11">
    <source>
        <dbReference type="Pfam" id="PF03900"/>
    </source>
</evidence>
<comment type="subunit">
    <text evidence="4">Monomer.</text>
</comment>
<evidence type="ECO:0000313" key="12">
    <source>
        <dbReference type="EMBL" id="QTX32990.1"/>
    </source>
</evidence>
<comment type="cofactor">
    <cofactor evidence="1">
        <name>dipyrromethane</name>
        <dbReference type="ChEBI" id="CHEBI:60342"/>
    </cofactor>
</comment>
<dbReference type="Gene3D" id="3.30.160.40">
    <property type="entry name" value="Porphobilinogen deaminase, C-terminal domain"/>
    <property type="match status" value="1"/>
</dbReference>
<dbReference type="RefSeq" id="WP_274374257.1">
    <property type="nucleotide sequence ID" value="NZ_CP072943.1"/>
</dbReference>
<dbReference type="PANTHER" id="PTHR11557:SF0">
    <property type="entry name" value="PORPHOBILINOGEN DEAMINASE"/>
    <property type="match status" value="1"/>
</dbReference>
<dbReference type="Pfam" id="PF01379">
    <property type="entry name" value="Porphobil_deam"/>
    <property type="match status" value="1"/>
</dbReference>
<evidence type="ECO:0000256" key="8">
    <source>
        <dbReference type="ARBA" id="ARBA00048169"/>
    </source>
</evidence>
<reference evidence="13" key="1">
    <citation type="submission" date="2021-04" db="EMBL/GenBank/DDBJ databases">
        <title>A novel Synergistetes isolate from a pyrite-forming mixed culture.</title>
        <authorList>
            <person name="Bunk B."/>
            <person name="Sproer C."/>
            <person name="Spring S."/>
            <person name="Pester M."/>
        </authorList>
    </citation>
    <scope>NUCLEOTIDE SEQUENCE [LARGE SCALE GENOMIC DNA]</scope>
    <source>
        <strain evidence="13">J.5.4.2-T.3.5.2</strain>
    </source>
</reference>
<dbReference type="KEGG" id="aram:KAR29_03495"/>
<dbReference type="InterPro" id="IPR036803">
    <property type="entry name" value="Porphobilinogen_deaminase_C_sf"/>
</dbReference>
<evidence type="ECO:0000259" key="10">
    <source>
        <dbReference type="Pfam" id="PF01379"/>
    </source>
</evidence>
<feature type="domain" description="Porphobilinogen deaminase C-terminal" evidence="11">
    <location>
        <begin position="220"/>
        <end position="287"/>
    </location>
</feature>
<sequence>MKAHPTLLTRGSPLARRQTELVLEALCGFGHDGCCRVVHSCGDRDRMTPLSAFGGFGVFVKALEEALLAGEGDGAVHSLKDVPCDLAPGLELACHLPRGSARDLLVTADGLSLADLPPGARVGSSSLRRRAQLLRARPDLEISSLRGNVETRLRRVDEGDLDAIVLAEAGLQRLGLDRDGARPLPFITAPGQGIVVVEASPSSAWFEAFRSLDDRSTRLQALAERSFLAQVGLGCHLPLASEARWEGDRLVLTAEILSLDGVWTERESLSSAVVDDEGAVGLGRELWTRLASRPQMETLLAACRLPMEAGVRP</sequence>
<organism evidence="12 13">
    <name type="scientific">Aminithiophilus ramosus</name>
    <dbReference type="NCBI Taxonomy" id="3029084"/>
    <lineage>
        <taxon>Bacteria</taxon>
        <taxon>Thermotogati</taxon>
        <taxon>Synergistota</taxon>
        <taxon>Synergistia</taxon>
        <taxon>Synergistales</taxon>
        <taxon>Aminithiophilaceae</taxon>
        <taxon>Aminithiophilus</taxon>
    </lineage>
</organism>
<evidence type="ECO:0000256" key="4">
    <source>
        <dbReference type="ARBA" id="ARBA00011245"/>
    </source>
</evidence>
<comment type="catalytic activity">
    <reaction evidence="8">
        <text>4 porphobilinogen + H2O = hydroxymethylbilane + 4 NH4(+)</text>
        <dbReference type="Rhea" id="RHEA:13185"/>
        <dbReference type="ChEBI" id="CHEBI:15377"/>
        <dbReference type="ChEBI" id="CHEBI:28938"/>
        <dbReference type="ChEBI" id="CHEBI:57845"/>
        <dbReference type="ChEBI" id="CHEBI:58126"/>
        <dbReference type="EC" id="2.5.1.61"/>
    </reaction>
</comment>
<dbReference type="SUPFAM" id="SSF53850">
    <property type="entry name" value="Periplasmic binding protein-like II"/>
    <property type="match status" value="1"/>
</dbReference>
<evidence type="ECO:0000256" key="5">
    <source>
        <dbReference type="ARBA" id="ARBA00012655"/>
    </source>
</evidence>
<evidence type="ECO:0000256" key="2">
    <source>
        <dbReference type="ARBA" id="ARBA00002869"/>
    </source>
</evidence>
<dbReference type="FunFam" id="3.40.190.10:FF:000005">
    <property type="entry name" value="Porphobilinogen deaminase"/>
    <property type="match status" value="1"/>
</dbReference>
<dbReference type="GO" id="GO:0006783">
    <property type="term" value="P:heme biosynthetic process"/>
    <property type="evidence" value="ECO:0007669"/>
    <property type="project" value="TreeGrafter"/>
</dbReference>
<evidence type="ECO:0000256" key="9">
    <source>
        <dbReference type="NCBIfam" id="TIGR00212"/>
    </source>
</evidence>
<keyword evidence="6 12" id="KW-0808">Transferase</keyword>
<dbReference type="InterPro" id="IPR022418">
    <property type="entry name" value="Porphobilinogen_deaminase_C"/>
</dbReference>
<dbReference type="InterPro" id="IPR022417">
    <property type="entry name" value="Porphobilin_deaminase_N"/>
</dbReference>
<keyword evidence="13" id="KW-1185">Reference proteome</keyword>
<dbReference type="SUPFAM" id="SSF54782">
    <property type="entry name" value="Porphobilinogen deaminase (hydroxymethylbilane synthase), C-terminal domain"/>
    <property type="match status" value="1"/>
</dbReference>
<evidence type="ECO:0000313" key="13">
    <source>
        <dbReference type="Proteomes" id="UP000671879"/>
    </source>
</evidence>
<name>A0A9Q7AK12_9BACT</name>
<dbReference type="Gene3D" id="3.40.190.10">
    <property type="entry name" value="Periplasmic binding protein-like II"/>
    <property type="match status" value="2"/>
</dbReference>
<dbReference type="NCBIfam" id="TIGR00212">
    <property type="entry name" value="hemC"/>
    <property type="match status" value="1"/>
</dbReference>
<dbReference type="GO" id="GO:0004418">
    <property type="term" value="F:hydroxymethylbilane synthase activity"/>
    <property type="evidence" value="ECO:0007669"/>
    <property type="project" value="UniProtKB-UniRule"/>
</dbReference>
<dbReference type="Pfam" id="PF03900">
    <property type="entry name" value="Porphobil_deamC"/>
    <property type="match status" value="1"/>
</dbReference>
<accession>A0A9Q7AK12</accession>
<gene>
    <name evidence="12" type="primary">hemC</name>
    <name evidence="12" type="ORF">KAR29_03495</name>
</gene>
<dbReference type="EC" id="2.5.1.61" evidence="5 9"/>
<dbReference type="GO" id="GO:0005737">
    <property type="term" value="C:cytoplasm"/>
    <property type="evidence" value="ECO:0007669"/>
    <property type="project" value="UniProtKB-UniRule"/>
</dbReference>
<dbReference type="PANTHER" id="PTHR11557">
    <property type="entry name" value="PORPHOBILINOGEN DEAMINASE"/>
    <property type="match status" value="1"/>
</dbReference>
<comment type="function">
    <text evidence="2">Tetrapolymerization of the monopyrrole PBG into the hydroxymethylbilane pre-uroporphyrinogen in several discrete steps.</text>
</comment>
<keyword evidence="7" id="KW-0627">Porphyrin biosynthesis</keyword>
<dbReference type="EMBL" id="CP072943">
    <property type="protein sequence ID" value="QTX32990.1"/>
    <property type="molecule type" value="Genomic_DNA"/>
</dbReference>
<protein>
    <recommendedName>
        <fullName evidence="5 9">Hydroxymethylbilane synthase</fullName>
        <ecNumber evidence="5 9">2.5.1.61</ecNumber>
    </recommendedName>
</protein>
<dbReference type="PRINTS" id="PR00151">
    <property type="entry name" value="PORPHBDMNASE"/>
</dbReference>
<proteinExistence type="inferred from homology"/>
<evidence type="ECO:0000256" key="6">
    <source>
        <dbReference type="ARBA" id="ARBA00022679"/>
    </source>
</evidence>
<dbReference type="PIRSF" id="PIRSF001438">
    <property type="entry name" value="4pyrrol_synth_OHMeBilane_synth"/>
    <property type="match status" value="1"/>
</dbReference>
<evidence type="ECO:0000256" key="1">
    <source>
        <dbReference type="ARBA" id="ARBA00001916"/>
    </source>
</evidence>
<evidence type="ECO:0000256" key="3">
    <source>
        <dbReference type="ARBA" id="ARBA00005638"/>
    </source>
</evidence>
<comment type="similarity">
    <text evidence="3">Belongs to the HMBS family.</text>
</comment>